<feature type="transmembrane region" description="Helical" evidence="1">
    <location>
        <begin position="265"/>
        <end position="287"/>
    </location>
</feature>
<protein>
    <recommendedName>
        <fullName evidence="6">Histidine kinase-, DNA gyrase B-, and HSP90-like ATPase</fullName>
    </recommendedName>
</protein>
<dbReference type="InterPro" id="IPR003594">
    <property type="entry name" value="HATPase_dom"/>
</dbReference>
<feature type="domain" description="Histidine kinase/HSP90-like ATPase" evidence="2">
    <location>
        <begin position="404"/>
        <end position="507"/>
    </location>
</feature>
<gene>
    <name evidence="4" type="ORF">E7201_07225</name>
</gene>
<keyword evidence="1" id="KW-0812">Transmembrane</keyword>
<sequence>MHRYFESRLQRALAMYALVPLFVLTLLGTILLVASWRYSVVGVNDEIREQAAERLATVSDDFSRNAAATALFLGKARDLSQWEDSEERAEAFGRLYADIGHTGADFYVLDEDGEVLLGSRKELPEYMPAVDKKWGIWNRLAREPYQVCSEFLPVAMGQDLLCGRAIVMDGEAVGYLLYDVHAAYLNSLAEGKGVALVLADPFGNARLEKYGEKVLDGRKIQADFAAADHEIIHEGKDFFYVTRMAIPFGGEEYQLYAVSPVTDLLVRYIIAAGAVLLAVLLMIPLILRSVRRESRLTVQALDNLTTIAELRELESQFNPHFLFNTLENIKFMVRLDPGAATEMIMALSALLRYSIAGDGRQVALQEDLKYLESYMKIQKYRFGSRLDFQADVDTAARQVLVPKLMFQPLLENAIKYGENAEGNLRIMFQVKRQDNTLQILVKDAGGGIEKGQLAQLNELLKSSENNSRHKGLFNVQRRLQLLYGENCGLSINCPAEGGTEIRLHLPILKKESQDA</sequence>
<dbReference type="AlphaFoldDB" id="A0A927WNW2"/>
<dbReference type="Pfam" id="PF02518">
    <property type="entry name" value="HATPase_c"/>
    <property type="match status" value="1"/>
</dbReference>
<organism evidence="4 5">
    <name type="scientific">Selenomonas ruminantium</name>
    <dbReference type="NCBI Taxonomy" id="971"/>
    <lineage>
        <taxon>Bacteria</taxon>
        <taxon>Bacillati</taxon>
        <taxon>Bacillota</taxon>
        <taxon>Negativicutes</taxon>
        <taxon>Selenomonadales</taxon>
        <taxon>Selenomonadaceae</taxon>
        <taxon>Selenomonas</taxon>
    </lineage>
</organism>
<dbReference type="GO" id="GO:0016020">
    <property type="term" value="C:membrane"/>
    <property type="evidence" value="ECO:0007669"/>
    <property type="project" value="InterPro"/>
</dbReference>
<dbReference type="Pfam" id="PF06580">
    <property type="entry name" value="His_kinase"/>
    <property type="match status" value="1"/>
</dbReference>
<keyword evidence="1" id="KW-0472">Membrane</keyword>
<evidence type="ECO:0000259" key="3">
    <source>
        <dbReference type="Pfam" id="PF06580"/>
    </source>
</evidence>
<evidence type="ECO:0000259" key="2">
    <source>
        <dbReference type="Pfam" id="PF02518"/>
    </source>
</evidence>
<proteinExistence type="predicted"/>
<dbReference type="GO" id="GO:0000155">
    <property type="term" value="F:phosphorelay sensor kinase activity"/>
    <property type="evidence" value="ECO:0007669"/>
    <property type="project" value="InterPro"/>
</dbReference>
<evidence type="ECO:0000256" key="1">
    <source>
        <dbReference type="SAM" id="Phobius"/>
    </source>
</evidence>
<dbReference type="PANTHER" id="PTHR34220:SF7">
    <property type="entry name" value="SENSOR HISTIDINE KINASE YPDA"/>
    <property type="match status" value="1"/>
</dbReference>
<dbReference type="InterPro" id="IPR050640">
    <property type="entry name" value="Bact_2-comp_sensor_kinase"/>
</dbReference>
<keyword evidence="1" id="KW-1133">Transmembrane helix</keyword>
<dbReference type="EMBL" id="SVBY01000045">
    <property type="protein sequence ID" value="MBE6092939.1"/>
    <property type="molecule type" value="Genomic_DNA"/>
</dbReference>
<accession>A0A927WNW2</accession>
<name>A0A927WNW2_SELRU</name>
<reference evidence="4" key="1">
    <citation type="submission" date="2019-04" db="EMBL/GenBank/DDBJ databases">
        <title>Evolution of Biomass-Degrading Anaerobic Consortia Revealed by Metagenomics.</title>
        <authorList>
            <person name="Peng X."/>
        </authorList>
    </citation>
    <scope>NUCLEOTIDE SEQUENCE</scope>
    <source>
        <strain evidence="4">SIG240</strain>
    </source>
</reference>
<dbReference type="InterPro" id="IPR036890">
    <property type="entry name" value="HATPase_C_sf"/>
</dbReference>
<dbReference type="SUPFAM" id="SSF55874">
    <property type="entry name" value="ATPase domain of HSP90 chaperone/DNA topoisomerase II/histidine kinase"/>
    <property type="match status" value="1"/>
</dbReference>
<feature type="transmembrane region" description="Helical" evidence="1">
    <location>
        <begin position="12"/>
        <end position="36"/>
    </location>
</feature>
<feature type="domain" description="Signal transduction histidine kinase internal region" evidence="3">
    <location>
        <begin position="308"/>
        <end position="386"/>
    </location>
</feature>
<dbReference type="PANTHER" id="PTHR34220">
    <property type="entry name" value="SENSOR HISTIDINE KINASE YPDA"/>
    <property type="match status" value="1"/>
</dbReference>
<dbReference type="Gene3D" id="3.30.565.10">
    <property type="entry name" value="Histidine kinase-like ATPase, C-terminal domain"/>
    <property type="match status" value="1"/>
</dbReference>
<evidence type="ECO:0000313" key="4">
    <source>
        <dbReference type="EMBL" id="MBE6092939.1"/>
    </source>
</evidence>
<dbReference type="InterPro" id="IPR010559">
    <property type="entry name" value="Sig_transdc_His_kin_internal"/>
</dbReference>
<dbReference type="Proteomes" id="UP000761380">
    <property type="component" value="Unassembled WGS sequence"/>
</dbReference>
<evidence type="ECO:0008006" key="6">
    <source>
        <dbReference type="Google" id="ProtNLM"/>
    </source>
</evidence>
<evidence type="ECO:0000313" key="5">
    <source>
        <dbReference type="Proteomes" id="UP000761380"/>
    </source>
</evidence>
<comment type="caution">
    <text evidence="4">The sequence shown here is derived from an EMBL/GenBank/DDBJ whole genome shotgun (WGS) entry which is preliminary data.</text>
</comment>